<comment type="catalytic activity">
    <reaction evidence="5">
        <text>a ribonucleotidyl-ribonucleotide-RNA + H2O = a 3'-end ribonucleotide-RNA + a 5'-end 5'-phospho-ribonucleoside-RNA + H(+)</text>
        <dbReference type="Rhea" id="RHEA:68096"/>
        <dbReference type="Rhea" id="RHEA-COMP:15179"/>
        <dbReference type="Rhea" id="RHEA-COMP:17355"/>
        <dbReference type="Rhea" id="RHEA-COMP:17428"/>
        <dbReference type="ChEBI" id="CHEBI:15377"/>
        <dbReference type="ChEBI" id="CHEBI:15378"/>
        <dbReference type="ChEBI" id="CHEBI:74896"/>
        <dbReference type="ChEBI" id="CHEBI:138282"/>
        <dbReference type="ChEBI" id="CHEBI:173118"/>
    </reaction>
    <physiologicalReaction direction="left-to-right" evidence="5">
        <dbReference type="Rhea" id="RHEA:68097"/>
    </physiologicalReaction>
</comment>
<evidence type="ECO:0000256" key="4">
    <source>
        <dbReference type="ARBA" id="ARBA00032988"/>
    </source>
</evidence>
<comment type="subcellular location">
    <subcellularLocation>
        <location evidence="1">Cytoplasm</location>
        <location evidence="1">Cytosol</location>
    </subcellularLocation>
</comment>
<organism evidence="10 11">
    <name type="scientific">Caenorhabditis angaria</name>
    <dbReference type="NCBI Taxonomy" id="860376"/>
    <lineage>
        <taxon>Eukaryota</taxon>
        <taxon>Metazoa</taxon>
        <taxon>Ecdysozoa</taxon>
        <taxon>Nematoda</taxon>
        <taxon>Chromadorea</taxon>
        <taxon>Rhabditida</taxon>
        <taxon>Rhabditina</taxon>
        <taxon>Rhabditomorpha</taxon>
        <taxon>Rhabditoidea</taxon>
        <taxon>Rhabditidae</taxon>
        <taxon>Peloderinae</taxon>
        <taxon>Caenorhabditis</taxon>
    </lineage>
</organism>
<protein>
    <recommendedName>
        <fullName evidence="3">Metallo-beta-lactamase domain-containing protein 1</fullName>
    </recommendedName>
    <alternativeName>
        <fullName evidence="4">Endoribonuclease MBLAC1</fullName>
    </alternativeName>
</protein>
<keyword evidence="11" id="KW-1185">Reference proteome</keyword>
<proteinExistence type="predicted"/>
<dbReference type="EMBL" id="CANHGI010000006">
    <property type="protein sequence ID" value="CAI5456012.1"/>
    <property type="molecule type" value="Genomic_DNA"/>
</dbReference>
<evidence type="ECO:0000313" key="10">
    <source>
        <dbReference type="EMBL" id="CAI5456012.1"/>
    </source>
</evidence>
<dbReference type="InterPro" id="IPR039344">
    <property type="entry name" value="MBLAC1"/>
</dbReference>
<dbReference type="InterPro" id="IPR036866">
    <property type="entry name" value="RibonucZ/Hydroxyglut_hydro"/>
</dbReference>
<feature type="domain" description="Metallo-beta-lactamase" evidence="9">
    <location>
        <begin position="243"/>
        <end position="412"/>
    </location>
</feature>
<dbReference type="PANTHER" id="PTHR23200:SF48">
    <property type="entry name" value="METALLO-BETA-LACTAMASE DOMAIN-CONTAINING PROTEIN 1"/>
    <property type="match status" value="1"/>
</dbReference>
<evidence type="ECO:0000256" key="5">
    <source>
        <dbReference type="ARBA" id="ARBA00044690"/>
    </source>
</evidence>
<evidence type="ECO:0000256" key="2">
    <source>
        <dbReference type="ARBA" id="ARBA00011738"/>
    </source>
</evidence>
<sequence>MNEWKLKTLHDFIRGRGRPIVERVPLDTSEDSETLGKITSSESSELIDLMNSGIMSQGGMMKSEPKVAFPSPPQPITQISKPEPRKVKKLRPSSKSTETSKKPISTDDYKQLAKFIQMYVDQQQKIKQSTTTPMAITTTTPIKSVSQKKPRIIVSPIPDNQWTTMEEENEDVVEEEEDITSSSKNPKTTKMISTEEIHKQKMNKLSNELSKVLKQLGESRQPQVHVLRNGSAEQTSNGQYIFIATITLIKDGDKYVMVDTGLGTNINERTKLLQAIENLDITPEDINIVVTTHGHPDHVGGLHDFPNALHYQSFYSHYHTVFNLTSLFEAESLNLSENIMLVKAKGHTSDDIAVIVRNAKGFGDVLVAGDLFIRGEDIDHPMMWKPLSADIVNQRDSRRRYGCIVDWIIPGHGEMFEVTSNVKRLLKC</sequence>
<dbReference type="InterPro" id="IPR001279">
    <property type="entry name" value="Metallo-B-lactamas"/>
</dbReference>
<feature type="coiled-coil region" evidence="7">
    <location>
        <begin position="165"/>
        <end position="215"/>
    </location>
</feature>
<dbReference type="Proteomes" id="UP001152747">
    <property type="component" value="Unassembled WGS sequence"/>
</dbReference>
<evidence type="ECO:0000256" key="8">
    <source>
        <dbReference type="SAM" id="MobiDB-lite"/>
    </source>
</evidence>
<evidence type="ECO:0000256" key="7">
    <source>
        <dbReference type="SAM" id="Coils"/>
    </source>
</evidence>
<evidence type="ECO:0000259" key="9">
    <source>
        <dbReference type="SMART" id="SM00849"/>
    </source>
</evidence>
<keyword evidence="7" id="KW-0175">Coiled coil</keyword>
<reference evidence="10" key="1">
    <citation type="submission" date="2022-11" db="EMBL/GenBank/DDBJ databases">
        <authorList>
            <person name="Kikuchi T."/>
        </authorList>
    </citation>
    <scope>NUCLEOTIDE SEQUENCE</scope>
    <source>
        <strain evidence="10">PS1010</strain>
    </source>
</reference>
<comment type="subunit">
    <text evidence="2">Homodimer.</text>
</comment>
<dbReference type="AlphaFoldDB" id="A0A9P1NC16"/>
<feature type="region of interest" description="Disordered" evidence="8">
    <location>
        <begin position="60"/>
        <end position="105"/>
    </location>
</feature>
<evidence type="ECO:0000256" key="1">
    <source>
        <dbReference type="ARBA" id="ARBA00004514"/>
    </source>
</evidence>
<evidence type="ECO:0000256" key="3">
    <source>
        <dbReference type="ARBA" id="ARBA00014856"/>
    </source>
</evidence>
<comment type="function">
    <text evidence="6">Endoribonuclease that catalyzes the hydrolysis of histone-coding pre-mRNA 3'-end. Involved in histone pre-mRNA processing during the S-phase of the cell cycle, which is required for entering/progressing through S-phase. Cleaves histone pre-mRNA at a major and a minor cleavage site after the 5'-ACCCA-3' and the 5'-ACCCACA-3' sequence, respectively, and located downstream of the stem-loop. May require the presence of the HDE element located at the histone pre-RNA 3'-end to avoid non-specific cleavage.</text>
</comment>
<dbReference type="SMART" id="SM00849">
    <property type="entry name" value="Lactamase_B"/>
    <property type="match status" value="1"/>
</dbReference>
<dbReference type="Pfam" id="PF00753">
    <property type="entry name" value="Lactamase_B"/>
    <property type="match status" value="1"/>
</dbReference>
<dbReference type="Gene3D" id="3.60.15.10">
    <property type="entry name" value="Ribonuclease Z/Hydroxyacylglutathione hydrolase-like"/>
    <property type="match status" value="1"/>
</dbReference>
<dbReference type="CDD" id="cd07711">
    <property type="entry name" value="MBLAC1-like_MBL-fold"/>
    <property type="match status" value="1"/>
</dbReference>
<evidence type="ECO:0000313" key="11">
    <source>
        <dbReference type="Proteomes" id="UP001152747"/>
    </source>
</evidence>
<comment type="caution">
    <text evidence="10">The sequence shown here is derived from an EMBL/GenBank/DDBJ whole genome shotgun (WGS) entry which is preliminary data.</text>
</comment>
<dbReference type="PANTHER" id="PTHR23200">
    <property type="entry name" value="METALLO-BETA-LACTAMASE DOMAIN-CONTAINING PROTEIN 1"/>
    <property type="match status" value="1"/>
</dbReference>
<accession>A0A9P1NC16</accession>
<name>A0A9P1NC16_9PELO</name>
<dbReference type="GO" id="GO:0005829">
    <property type="term" value="C:cytosol"/>
    <property type="evidence" value="ECO:0007669"/>
    <property type="project" value="UniProtKB-SubCell"/>
</dbReference>
<evidence type="ECO:0000256" key="6">
    <source>
        <dbReference type="ARBA" id="ARBA00045869"/>
    </source>
</evidence>
<dbReference type="SUPFAM" id="SSF56281">
    <property type="entry name" value="Metallo-hydrolase/oxidoreductase"/>
    <property type="match status" value="1"/>
</dbReference>
<gene>
    <name evidence="10" type="ORF">CAMP_LOCUS18649</name>
</gene>
<dbReference type="OrthoDB" id="10250730at2759"/>